<accession>A0ABS5INH8</accession>
<evidence type="ECO:0000256" key="1">
    <source>
        <dbReference type="SAM" id="MobiDB-lite"/>
    </source>
</evidence>
<feature type="region of interest" description="Disordered" evidence="1">
    <location>
        <begin position="1"/>
        <end position="52"/>
    </location>
</feature>
<evidence type="ECO:0000313" key="3">
    <source>
        <dbReference type="Proteomes" id="UP000678243"/>
    </source>
</evidence>
<dbReference type="RefSeq" id="WP_211543476.1">
    <property type="nucleotide sequence ID" value="NZ_JAGTUK010000003.1"/>
</dbReference>
<gene>
    <name evidence="2" type="ORF">KE274_10315</name>
</gene>
<dbReference type="EMBL" id="JAGTUK010000003">
    <property type="protein sequence ID" value="MBS0024502.1"/>
    <property type="molecule type" value="Genomic_DNA"/>
</dbReference>
<reference evidence="2 3" key="1">
    <citation type="submission" date="2021-04" db="EMBL/GenBank/DDBJ databases">
        <title>Whole genome analysis of root endophytic bacterium Microbacterium paraoxydans ku-mp colonizing RP-bio226 rice variety.</title>
        <authorList>
            <person name="Ulaganathan K."/>
            <person name="Latha B."/>
        </authorList>
    </citation>
    <scope>NUCLEOTIDE SEQUENCE [LARGE SCALE GENOMIC DNA]</scope>
    <source>
        <strain evidence="3">ku-mp</strain>
    </source>
</reference>
<dbReference type="Proteomes" id="UP000678243">
    <property type="component" value="Unassembled WGS sequence"/>
</dbReference>
<name>A0ABS5INH8_9MICO</name>
<feature type="compositionally biased region" description="Basic and acidic residues" evidence="1">
    <location>
        <begin position="9"/>
        <end position="25"/>
    </location>
</feature>
<keyword evidence="3" id="KW-1185">Reference proteome</keyword>
<proteinExistence type="predicted"/>
<evidence type="ECO:0000313" key="2">
    <source>
        <dbReference type="EMBL" id="MBS0024502.1"/>
    </source>
</evidence>
<organism evidence="2 3">
    <name type="scientific">Microbacterium paraoxydans</name>
    <dbReference type="NCBI Taxonomy" id="199592"/>
    <lineage>
        <taxon>Bacteria</taxon>
        <taxon>Bacillati</taxon>
        <taxon>Actinomycetota</taxon>
        <taxon>Actinomycetes</taxon>
        <taxon>Micrococcales</taxon>
        <taxon>Microbacteriaceae</taxon>
        <taxon>Microbacterium</taxon>
    </lineage>
</organism>
<protein>
    <submittedName>
        <fullName evidence="2">Uncharacterized protein</fullName>
    </submittedName>
</protein>
<sequence>MSLSDQPIDEAKPEADLQEQERPDLEVPDDPEVTVPADPDVHSAEADPADAVEQHLEVPLDDDLDDEAL</sequence>
<comment type="caution">
    <text evidence="2">The sequence shown here is derived from an EMBL/GenBank/DDBJ whole genome shotgun (WGS) entry which is preliminary data.</text>
</comment>